<comment type="subcellular location">
    <subcellularLocation>
        <location evidence="1">Mitochondrion</location>
    </subcellularLocation>
</comment>
<dbReference type="GeneID" id="7834280"/>
<reference evidence="18 19" key="4">
    <citation type="journal article" date="2023" name="Nature">
        <title>Structural basis of mitochondrial membrane bending by the I-II-III&lt;sub&gt;2&lt;/sub&gt;-IV&lt;sub&gt;2&lt;/sub&gt; supercomplex.</title>
        <authorList>
            <person name="Muhleip A."/>
            <person name="Flygaard R.K."/>
            <person name="Baradaran R."/>
            <person name="Haapanen O."/>
            <person name="Gruhl T."/>
            <person name="Tobiasson V."/>
            <person name="Marechal A."/>
            <person name="Sharma V."/>
            <person name="Amunts A."/>
        </authorList>
    </citation>
    <scope>STRUCTURE BY ELECTRON MICROSCOPY (2.80 ANGSTROMS)</scope>
</reference>
<evidence type="ECO:0000256" key="5">
    <source>
        <dbReference type="ARBA" id="ARBA00022516"/>
    </source>
</evidence>
<dbReference type="InterPro" id="IPR009081">
    <property type="entry name" value="PP-bd_ACP"/>
</dbReference>
<dbReference type="PDB" id="8B6F">
    <property type="method" value="EM"/>
    <property type="resolution" value="2.80 A"/>
    <property type="chains" value="AV=1-138"/>
</dbReference>
<dbReference type="InParanoid" id="Q22XT6"/>
<evidence type="ECO:0007829" key="21">
    <source>
        <dbReference type="PDB" id="8GZU"/>
    </source>
</evidence>
<evidence type="ECO:0000313" key="15">
    <source>
        <dbReference type="EMBL" id="EAR90085.3"/>
    </source>
</evidence>
<dbReference type="EMBL" id="GG662802">
    <property type="protein sequence ID" value="EAR90085.3"/>
    <property type="molecule type" value="Genomic_DNA"/>
</dbReference>
<dbReference type="EMDB" id="EMD-34373"/>
<dbReference type="AlphaFoldDB" id="Q22XT6"/>
<evidence type="ECO:0000256" key="3">
    <source>
        <dbReference type="ARBA" id="ARBA00022448"/>
    </source>
</evidence>
<reference evidence="20 21" key="3">
    <citation type="journal article" date="2023" name="Nat. Commun.">
        <title>Structures of Tetrahymena thermophila respiratory megacomplexes on the tubular mitochondrial cristae.</title>
        <authorList>
            <person name="Han F."/>
            <person name="Hu Y."/>
            <person name="Wu M."/>
            <person name="He Z."/>
            <person name="Tian H."/>
            <person name="Zhou L."/>
        </authorList>
    </citation>
    <scope>STRUCTURE BY ELECTRON MICROSCOPY (2.96 ANGSTROMS)</scope>
</reference>
<dbReference type="Pfam" id="PF00550">
    <property type="entry name" value="PP-binding"/>
    <property type="match status" value="1"/>
</dbReference>
<dbReference type="PDB" id="8GYM">
    <property type="method" value="EM"/>
    <property type="resolution" value="2.96 A"/>
    <property type="chains" value="AB/ab=1-138"/>
</dbReference>
<keyword evidence="6" id="KW-0597">Phosphoprotein</keyword>
<evidence type="ECO:0000256" key="2">
    <source>
        <dbReference type="ARBA" id="ARBA00010930"/>
    </source>
</evidence>
<dbReference type="PROSITE" id="PS50075">
    <property type="entry name" value="CARRIER"/>
    <property type="match status" value="1"/>
</dbReference>
<sequence length="138" mass="16231">MLRQVLRFSKQLVLSAPKLQFRPVYFFQDNQDRSRVETNSATWAHNLPKENKFNTETLEKQEVESRILKVLSNFEQVNLKNLRWEQNFKKLGLDSLDQTALLASIEHEFTILFPDGVFEGFENLEQVVNYILKNINAV</sequence>
<dbReference type="Proteomes" id="UP000009168">
    <property type="component" value="Unassembled WGS sequence"/>
</dbReference>
<dbReference type="OMA" id="NSATWAH"/>
<keyword evidence="12 13" id="KW-0275">Fatty acid biosynthesis</keyword>
<dbReference type="EMDB" id="EMD-34403"/>
<keyword evidence="11" id="KW-0496">Mitochondrion</keyword>
<reference evidence="16" key="1">
    <citation type="journal article" date="2006" name="PLoS Biol.">
        <title>Macronuclear genome sequence of the ciliate Tetrahymena thermophila, a model eukaryote.</title>
        <authorList>
            <person name="Eisen J.A."/>
            <person name="Coyne R.S."/>
            <person name="Wu M."/>
            <person name="Wu D."/>
            <person name="Thiagarajan M."/>
            <person name="Wortman J.R."/>
            <person name="Badger J.H."/>
            <person name="Ren Q."/>
            <person name="Amedeo P."/>
            <person name="Jones K.M."/>
            <person name="Tallon L.J."/>
            <person name="Delcher A.L."/>
            <person name="Salzberg S.L."/>
            <person name="Silva J.C."/>
            <person name="Haas B.J."/>
            <person name="Majoros W.H."/>
            <person name="Farzad M."/>
            <person name="Carlton J.M."/>
            <person name="Smith R.K. Jr."/>
            <person name="Garg J."/>
            <person name="Pearlman R.E."/>
            <person name="Karrer K.M."/>
            <person name="Sun L."/>
            <person name="Manning G."/>
            <person name="Elde N.C."/>
            <person name="Turkewitz A.P."/>
            <person name="Asai D.J."/>
            <person name="Wilkes D.E."/>
            <person name="Wang Y."/>
            <person name="Cai H."/>
            <person name="Collins K."/>
            <person name="Stewart B.A."/>
            <person name="Lee S.R."/>
            <person name="Wilamowska K."/>
            <person name="Weinberg Z."/>
            <person name="Ruzzo W.L."/>
            <person name="Wloga D."/>
            <person name="Gaertig J."/>
            <person name="Frankel J."/>
            <person name="Tsao C.-C."/>
            <person name="Gorovsky M.A."/>
            <person name="Keeling P.J."/>
            <person name="Waller R.F."/>
            <person name="Patron N.J."/>
            <person name="Cherry J.M."/>
            <person name="Stover N.A."/>
            <person name="Krieger C.J."/>
            <person name="del Toro C."/>
            <person name="Ryder H.F."/>
            <person name="Williamson S.C."/>
            <person name="Barbeau R.A."/>
            <person name="Hamilton E.P."/>
            <person name="Orias E."/>
        </authorList>
    </citation>
    <scope>NUCLEOTIDE SEQUENCE [LARGE SCALE GENOMIC DNA]</scope>
    <source>
        <strain evidence="16">SB210</strain>
    </source>
</reference>
<evidence type="ECO:0000256" key="10">
    <source>
        <dbReference type="ARBA" id="ARBA00023098"/>
    </source>
</evidence>
<dbReference type="EMDB" id="EMD-25882"/>
<comment type="similarity">
    <text evidence="2">Belongs to the acyl carrier protein (ACP) family.</text>
</comment>
<evidence type="ECO:0000256" key="4">
    <source>
        <dbReference type="ARBA" id="ARBA00022450"/>
    </source>
</evidence>
<dbReference type="InterPro" id="IPR006162">
    <property type="entry name" value="Ppantetheine_attach_site"/>
</dbReference>
<evidence type="ECO:0007829" key="18">
    <source>
        <dbReference type="PDB" id="8B6F"/>
    </source>
</evidence>
<evidence type="ECO:0000256" key="12">
    <source>
        <dbReference type="ARBA" id="ARBA00023160"/>
    </source>
</evidence>
<accession>Q22XT6</accession>
<dbReference type="GO" id="GO:0000035">
    <property type="term" value="F:acyl binding"/>
    <property type="evidence" value="ECO:0007669"/>
    <property type="project" value="TreeGrafter"/>
</dbReference>
<dbReference type="OrthoDB" id="448946at2759"/>
<feature type="domain" description="Carrier" evidence="14">
    <location>
        <begin position="61"/>
        <end position="135"/>
    </location>
</feature>
<protein>
    <recommendedName>
        <fullName evidence="13">Acyl carrier protein</fullName>
    </recommendedName>
</protein>
<dbReference type="GO" id="GO:0005739">
    <property type="term" value="C:mitochondrion"/>
    <property type="evidence" value="ECO:0007669"/>
    <property type="project" value="UniProtKB-SubCell"/>
</dbReference>
<dbReference type="STRING" id="312017.Q22XT6"/>
<evidence type="ECO:0000259" key="14">
    <source>
        <dbReference type="PROSITE" id="PS50075"/>
    </source>
</evidence>
<keyword evidence="3" id="KW-0813">Transport</keyword>
<dbReference type="eggNOG" id="ENOG502T02Q">
    <property type="taxonomic scope" value="Eukaryota"/>
</dbReference>
<comment type="function">
    <text evidence="13">Carrier of the growing fatty acid chain in fatty acid biosynthesis.</text>
</comment>
<keyword evidence="8" id="KW-0809">Transit peptide</keyword>
<dbReference type="PDB" id="8GZU">
    <property type="method" value="EM"/>
    <property type="resolution" value="4.18 A"/>
    <property type="chains" value="AB/ab=1-138"/>
</dbReference>
<proteinExistence type="evidence at protein level"/>
<dbReference type="HOGENOM" id="CLU_1859293_0_0_1"/>
<dbReference type="KEGG" id="tet:TTHERM_01005100"/>
<evidence type="ECO:0000256" key="8">
    <source>
        <dbReference type="ARBA" id="ARBA00022946"/>
    </source>
</evidence>
<reference evidence="17" key="2">
    <citation type="journal article" date="2022" name="Science">
        <title>Structures of &lt;i&gt;Tetrahymena&lt;/i&gt;'s respiratory chain reveal the diversity of eukaryotic core metabolism.</title>
        <authorList>
            <person name="Zhou L."/>
            <person name="Maldonado M."/>
            <person name="Padavannil A."/>
            <person name="Guo F."/>
            <person name="Letts J.A."/>
        </authorList>
    </citation>
    <scope>STRUCTURE BY ELECTRON MICROSCOPY (2.60 ANGSTROMS)</scope>
</reference>
<dbReference type="EMDB" id="EMD-16184"/>
<dbReference type="InterPro" id="IPR036736">
    <property type="entry name" value="ACP-like_sf"/>
</dbReference>
<evidence type="ECO:0000256" key="13">
    <source>
        <dbReference type="RuleBase" id="RU000722"/>
    </source>
</evidence>
<evidence type="ECO:0007829" key="17">
    <source>
        <dbReference type="PDB" id="7TGH"/>
    </source>
</evidence>
<dbReference type="InterPro" id="IPR003231">
    <property type="entry name" value="ACP"/>
</dbReference>
<dbReference type="PANTHER" id="PTHR20863">
    <property type="entry name" value="ACYL CARRIER PROTEIN"/>
    <property type="match status" value="1"/>
</dbReference>
<keyword evidence="9" id="KW-0249">Electron transport</keyword>
<keyword evidence="7" id="KW-0276">Fatty acid metabolism</keyword>
<evidence type="ECO:0000313" key="16">
    <source>
        <dbReference type="Proteomes" id="UP000009168"/>
    </source>
</evidence>
<dbReference type="PDB" id="7TGH">
    <property type="method" value="EM"/>
    <property type="resolution" value="2.60 A"/>
    <property type="chains" value="AB=1-138"/>
</dbReference>
<evidence type="ECO:0007829" key="20">
    <source>
        <dbReference type="PDB" id="8GYM"/>
    </source>
</evidence>
<evidence type="ECO:0000256" key="7">
    <source>
        <dbReference type="ARBA" id="ARBA00022832"/>
    </source>
</evidence>
<evidence type="ECO:0000256" key="11">
    <source>
        <dbReference type="ARBA" id="ARBA00023128"/>
    </source>
</evidence>
<dbReference type="PROSITE" id="PS00012">
    <property type="entry name" value="PHOSPHOPANTETHEINE"/>
    <property type="match status" value="1"/>
</dbReference>
<dbReference type="EMDB" id="EMD-15865"/>
<dbReference type="PDB" id="8BQS">
    <property type="method" value="EM"/>
    <property type="resolution" value="2.90 A"/>
    <property type="chains" value="AV=1-138"/>
</dbReference>
<gene>
    <name evidence="15" type="ORF">TTHERM_01005100</name>
</gene>
<dbReference type="GO" id="GO:0000036">
    <property type="term" value="F:acyl carrier activity"/>
    <property type="evidence" value="ECO:0007669"/>
    <property type="project" value="TreeGrafter"/>
</dbReference>
<keyword evidence="17 18" id="KW-0002">3D-structure</keyword>
<dbReference type="RefSeq" id="XP_001010330.3">
    <property type="nucleotide sequence ID" value="XM_001010330.3"/>
</dbReference>
<dbReference type="PANTHER" id="PTHR20863:SF28">
    <property type="entry name" value="ACYL CARRIER PROTEIN, MITOCHONDRIAL"/>
    <property type="match status" value="1"/>
</dbReference>
<keyword evidence="16" id="KW-1185">Reference proteome</keyword>
<evidence type="ECO:0007829" key="19">
    <source>
        <dbReference type="PDB" id="8BQS"/>
    </source>
</evidence>
<keyword evidence="4 13" id="KW-0596">Phosphopantetheine</keyword>
<dbReference type="Gene3D" id="1.10.1200.10">
    <property type="entry name" value="ACP-like"/>
    <property type="match status" value="1"/>
</dbReference>
<organism evidence="15 16">
    <name type="scientific">Tetrahymena thermophila (strain SB210)</name>
    <dbReference type="NCBI Taxonomy" id="312017"/>
    <lineage>
        <taxon>Eukaryota</taxon>
        <taxon>Sar</taxon>
        <taxon>Alveolata</taxon>
        <taxon>Ciliophora</taxon>
        <taxon>Intramacronucleata</taxon>
        <taxon>Oligohymenophorea</taxon>
        <taxon>Hymenostomatida</taxon>
        <taxon>Tetrahymenina</taxon>
        <taxon>Tetrahymenidae</taxon>
        <taxon>Tetrahymena</taxon>
    </lineage>
</organism>
<evidence type="ECO:0000256" key="1">
    <source>
        <dbReference type="ARBA" id="ARBA00004173"/>
    </source>
</evidence>
<dbReference type="SUPFAM" id="SSF47336">
    <property type="entry name" value="ACP-like"/>
    <property type="match status" value="1"/>
</dbReference>
<evidence type="ECO:0000256" key="6">
    <source>
        <dbReference type="ARBA" id="ARBA00022553"/>
    </source>
</evidence>
<evidence type="ECO:0000256" key="9">
    <source>
        <dbReference type="ARBA" id="ARBA00022982"/>
    </source>
</evidence>
<keyword evidence="10" id="KW-0443">Lipid metabolism</keyword>
<keyword evidence="5 13" id="KW-0444">Lipid biosynthesis</keyword>
<name>Q22XT6_TETTS</name>